<reference evidence="4" key="1">
    <citation type="journal article" date="2023" name="Mol. Biol. Evol.">
        <title>Third-Generation Sequencing Reveals the Adaptive Role of the Epigenome in Three Deep-Sea Polychaetes.</title>
        <authorList>
            <person name="Perez M."/>
            <person name="Aroh O."/>
            <person name="Sun Y."/>
            <person name="Lan Y."/>
            <person name="Juniper S.K."/>
            <person name="Young C.R."/>
            <person name="Angers B."/>
            <person name="Qian P.Y."/>
        </authorList>
    </citation>
    <scope>NUCLEOTIDE SEQUENCE</scope>
    <source>
        <strain evidence="4">P08H-3</strain>
    </source>
</reference>
<dbReference type="SUPFAM" id="SSF56801">
    <property type="entry name" value="Acetyl-CoA synthetase-like"/>
    <property type="match status" value="1"/>
</dbReference>
<name>A0AAD9K7Q6_9ANNE</name>
<gene>
    <name evidence="4" type="ORF">LSH36_48g05003</name>
</gene>
<dbReference type="EMBL" id="JAODUP010000048">
    <property type="protein sequence ID" value="KAK2165583.1"/>
    <property type="molecule type" value="Genomic_DNA"/>
</dbReference>
<dbReference type="Gene3D" id="2.30.38.10">
    <property type="entry name" value="Luciferase, Domain 3"/>
    <property type="match status" value="1"/>
</dbReference>
<organism evidence="4 5">
    <name type="scientific">Paralvinella palmiformis</name>
    <dbReference type="NCBI Taxonomy" id="53620"/>
    <lineage>
        <taxon>Eukaryota</taxon>
        <taxon>Metazoa</taxon>
        <taxon>Spiralia</taxon>
        <taxon>Lophotrochozoa</taxon>
        <taxon>Annelida</taxon>
        <taxon>Polychaeta</taxon>
        <taxon>Sedentaria</taxon>
        <taxon>Canalipalpata</taxon>
        <taxon>Terebellida</taxon>
        <taxon>Terebelliformia</taxon>
        <taxon>Alvinellidae</taxon>
        <taxon>Paralvinella</taxon>
    </lineage>
</organism>
<dbReference type="Gene3D" id="3.30.300.30">
    <property type="match status" value="1"/>
</dbReference>
<evidence type="ECO:0000259" key="3">
    <source>
        <dbReference type="Pfam" id="PF13193"/>
    </source>
</evidence>
<dbReference type="InterPro" id="IPR045851">
    <property type="entry name" value="AMP-bd_C_sf"/>
</dbReference>
<keyword evidence="5" id="KW-1185">Reference proteome</keyword>
<dbReference type="Pfam" id="PF13193">
    <property type="entry name" value="AMP-binding_C"/>
    <property type="match status" value="1"/>
</dbReference>
<sequence length="153" mass="17016">MDNGLRSQPVGVPGEIYIGGPTLARGYLNRPELNSQRFIRCPPGVSVVGDRLYKAGDWGYMLSDGSFEICGRCDSMVKIRGYSIEIQAVESALLDLPLVKACVVLTLGKEGEDKHLAAYIVPEGKTTKKEIRSALKRRLPFYMIPSYFVFLNR</sequence>
<accession>A0AAD9K7Q6</accession>
<dbReference type="PANTHER" id="PTHR44845:SF6">
    <property type="entry name" value="BETA-ALANINE-ACTIVATING ENZYME"/>
    <property type="match status" value="1"/>
</dbReference>
<dbReference type="Proteomes" id="UP001208570">
    <property type="component" value="Unassembled WGS sequence"/>
</dbReference>
<keyword evidence="1" id="KW-0596">Phosphopantetheine</keyword>
<evidence type="ECO:0000313" key="5">
    <source>
        <dbReference type="Proteomes" id="UP001208570"/>
    </source>
</evidence>
<dbReference type="PANTHER" id="PTHR44845">
    <property type="entry name" value="CARRIER DOMAIN-CONTAINING PROTEIN"/>
    <property type="match status" value="1"/>
</dbReference>
<feature type="domain" description="AMP-binding enzyme C-terminal" evidence="3">
    <location>
        <begin position="89"/>
        <end position="152"/>
    </location>
</feature>
<comment type="caution">
    <text evidence="4">The sequence shown here is derived from an EMBL/GenBank/DDBJ whole genome shotgun (WGS) entry which is preliminary data.</text>
</comment>
<dbReference type="AlphaFoldDB" id="A0AAD9K7Q6"/>
<keyword evidence="2" id="KW-0597">Phosphoprotein</keyword>
<evidence type="ECO:0000313" key="4">
    <source>
        <dbReference type="EMBL" id="KAK2165583.1"/>
    </source>
</evidence>
<evidence type="ECO:0000256" key="1">
    <source>
        <dbReference type="ARBA" id="ARBA00022450"/>
    </source>
</evidence>
<evidence type="ECO:0000256" key="2">
    <source>
        <dbReference type="ARBA" id="ARBA00022553"/>
    </source>
</evidence>
<proteinExistence type="predicted"/>
<dbReference type="InterPro" id="IPR025110">
    <property type="entry name" value="AMP-bd_C"/>
</dbReference>
<protein>
    <recommendedName>
        <fullName evidence="3">AMP-binding enzyme C-terminal domain-containing protein</fullName>
    </recommendedName>
</protein>